<dbReference type="Gene3D" id="3.40.30.10">
    <property type="entry name" value="Glutaredoxin"/>
    <property type="match status" value="1"/>
</dbReference>
<feature type="transmembrane region" description="Helical" evidence="1">
    <location>
        <begin position="247"/>
        <end position="265"/>
    </location>
</feature>
<protein>
    <submittedName>
        <fullName evidence="3">Thioredoxin-like fold</fullName>
    </submittedName>
</protein>
<keyword evidence="1" id="KW-1133">Transmembrane helix</keyword>
<evidence type="ECO:0000313" key="3">
    <source>
        <dbReference type="EMBL" id="CDZ97382.1"/>
    </source>
</evidence>
<reference evidence="3" key="1">
    <citation type="submission" date="2014-08" db="EMBL/GenBank/DDBJ databases">
        <authorList>
            <person name="Sharma Rahul"/>
            <person name="Thines Marco"/>
        </authorList>
    </citation>
    <scope>NUCLEOTIDE SEQUENCE</scope>
</reference>
<sequence>MAPKQTSEKKNNVSFEGVEIPDDLVHNQAVYTHPDPLLRRIRLENPKGQPIHDIKSYFAGKKIIVFYFGSSDEDNTFKSSHKNLTELTIKHGQDLALIYVSGDTKESDMRQSLQQKPWLRMTFHDGSDFAPMSKTPAPAAVSELLRGEDFVSAAEYEDGYVLPREGIDDPIEYSYVRPLSRAALIAHFNALRSPTISIYHLPSHKMINRYARPEEFQKPRLGRSLELWKQGRTTGYTTSDIYSAFKVPMVMGILALIYHFFIHFFGSEYSIPNLIAYFFNEPISSSLTPTGSGPHLTSVLAASSIPAGDVVREAVKSLPTMSTTLAAL</sequence>
<keyword evidence="1" id="KW-0812">Transmembrane</keyword>
<organism evidence="3">
    <name type="scientific">Phaffia rhodozyma</name>
    <name type="common">Yeast</name>
    <name type="synonym">Xanthophyllomyces dendrorhous</name>
    <dbReference type="NCBI Taxonomy" id="264483"/>
    <lineage>
        <taxon>Eukaryota</taxon>
        <taxon>Fungi</taxon>
        <taxon>Dikarya</taxon>
        <taxon>Basidiomycota</taxon>
        <taxon>Agaricomycotina</taxon>
        <taxon>Tremellomycetes</taxon>
        <taxon>Cystofilobasidiales</taxon>
        <taxon>Mrakiaceae</taxon>
        <taxon>Phaffia</taxon>
    </lineage>
</organism>
<dbReference type="AlphaFoldDB" id="A0A0F7SKD1"/>
<evidence type="ECO:0000256" key="1">
    <source>
        <dbReference type="SAM" id="Phobius"/>
    </source>
</evidence>
<name>A0A0F7SKD1_PHARH</name>
<feature type="domain" description="Thioredoxin-like fold" evidence="2">
    <location>
        <begin position="62"/>
        <end position="127"/>
    </location>
</feature>
<accession>A0A0F7SKD1</accession>
<dbReference type="EMBL" id="LN483167">
    <property type="protein sequence ID" value="CDZ97382.1"/>
    <property type="molecule type" value="Genomic_DNA"/>
</dbReference>
<keyword evidence="1" id="KW-0472">Membrane</keyword>
<evidence type="ECO:0000259" key="2">
    <source>
        <dbReference type="Pfam" id="PF13905"/>
    </source>
</evidence>
<dbReference type="Pfam" id="PF13905">
    <property type="entry name" value="Thioredoxin_8"/>
    <property type="match status" value="1"/>
</dbReference>
<dbReference type="InterPro" id="IPR012336">
    <property type="entry name" value="Thioredoxin-like_fold"/>
</dbReference>
<proteinExistence type="predicted"/>